<dbReference type="Pfam" id="PF01381">
    <property type="entry name" value="HTH_3"/>
    <property type="match status" value="1"/>
</dbReference>
<dbReference type="GO" id="GO:0003677">
    <property type="term" value="F:DNA binding"/>
    <property type="evidence" value="ECO:0007669"/>
    <property type="project" value="InterPro"/>
</dbReference>
<reference evidence="2 3" key="1">
    <citation type="journal article" date="2013" name="J. Mol. Microbiol. Biotechnol.">
        <title>Analysis of the Complete Genomes of Acholeplasma brassicae , A. palmae and A. laidlawii and Their Comparison to the Obligate Parasites from ' Candidatus Phytoplasma'.</title>
        <authorList>
            <person name="Kube M."/>
            <person name="Siewert C."/>
            <person name="Migdoll A.M."/>
            <person name="Duduk B."/>
            <person name="Holz S."/>
            <person name="Rabus R."/>
            <person name="Seemuller E."/>
            <person name="Mitrovic J."/>
            <person name="Muller I."/>
            <person name="Buttner C."/>
            <person name="Reinhardt R."/>
        </authorList>
    </citation>
    <scope>NUCLEOTIDE SEQUENCE [LARGE SCALE GENOMIC DNA]</scope>
    <source>
        <strain evidence="3">0502</strain>
    </source>
</reference>
<dbReference type="RefSeq" id="WP_030004240.1">
    <property type="nucleotide sequence ID" value="NC_022549.1"/>
</dbReference>
<dbReference type="Gene3D" id="1.10.260.40">
    <property type="entry name" value="lambda repressor-like DNA-binding domains"/>
    <property type="match status" value="1"/>
</dbReference>
<dbReference type="InterPro" id="IPR001387">
    <property type="entry name" value="Cro/C1-type_HTH"/>
</dbReference>
<keyword evidence="3" id="KW-1185">Reference proteome</keyword>
<evidence type="ECO:0000313" key="2">
    <source>
        <dbReference type="EMBL" id="CCV65379.1"/>
    </source>
</evidence>
<proteinExistence type="predicted"/>
<protein>
    <submittedName>
        <fullName evidence="2">Putative transcription regulator, contains HTH domain</fullName>
    </submittedName>
</protein>
<name>U4KSR1_9MOLU</name>
<dbReference type="Proteomes" id="UP000032737">
    <property type="component" value="Chromosome"/>
</dbReference>
<sequence length="410" mass="48770">MKNNYVINDLSHLLKVTKEESPWSYVGPVLKRMRRNENWTIQEVSSKYGINQSVISRVENSLIEPNKSVFDRYFEAIGFNLEESLNGFDLESIEADFLDYMLGLKAEFNSLSYGLPKVHYYHELSWYYEHAVNNDYQLMHQELSELMSLMTSSTMKSTQIFLMIMAKYYQKNHKQVKSLAIVKALKANQGLSKKQMLYIGIIELELSLSTSNAMIAFHKMLQVNQQLQTYGLYDTQTNLTKKYLYAFFMRVSNTHLKDFKYGKLEKTVKKLLLYKQLFNQQLNQEVADKIKDSSYYQCLYLLYLDQINDTVTIKDYLSNVKKERRSLFEQCIIEFMVSKYQTDSLDIFFHECFKKKNKYQQAFQTAYYLTNHCKEYLRKIEKYKSACDLIHLNYRYFNELESGLFELQTR</sequence>
<dbReference type="STRING" id="61635.BN85303580"/>
<dbReference type="HOGENOM" id="CLU_670185_0_0_14"/>
<dbReference type="PROSITE" id="PS50943">
    <property type="entry name" value="HTH_CROC1"/>
    <property type="match status" value="1"/>
</dbReference>
<evidence type="ECO:0000259" key="1">
    <source>
        <dbReference type="PROSITE" id="PS50943"/>
    </source>
</evidence>
<dbReference type="CDD" id="cd00093">
    <property type="entry name" value="HTH_XRE"/>
    <property type="match status" value="1"/>
</dbReference>
<dbReference type="KEGG" id="abra:BN85303580"/>
<dbReference type="EMBL" id="FO681348">
    <property type="protein sequence ID" value="CCV65379.1"/>
    <property type="molecule type" value="Genomic_DNA"/>
</dbReference>
<feature type="domain" description="HTH cro/C1-type" evidence="1">
    <location>
        <begin position="30"/>
        <end position="84"/>
    </location>
</feature>
<evidence type="ECO:0000313" key="3">
    <source>
        <dbReference type="Proteomes" id="UP000032737"/>
    </source>
</evidence>
<accession>U4KSR1</accession>
<dbReference type="SUPFAM" id="SSF47413">
    <property type="entry name" value="lambda repressor-like DNA-binding domains"/>
    <property type="match status" value="1"/>
</dbReference>
<dbReference type="SMART" id="SM00530">
    <property type="entry name" value="HTH_XRE"/>
    <property type="match status" value="1"/>
</dbReference>
<dbReference type="InterPro" id="IPR010982">
    <property type="entry name" value="Lambda_DNA-bd_dom_sf"/>
</dbReference>
<gene>
    <name evidence="2" type="ORF">BN85303580</name>
</gene>
<dbReference type="AlphaFoldDB" id="U4KSR1"/>
<organism evidence="2 3">
    <name type="scientific">Acholeplasma brassicae</name>
    <dbReference type="NCBI Taxonomy" id="61635"/>
    <lineage>
        <taxon>Bacteria</taxon>
        <taxon>Bacillati</taxon>
        <taxon>Mycoplasmatota</taxon>
        <taxon>Mollicutes</taxon>
        <taxon>Acholeplasmatales</taxon>
        <taxon>Acholeplasmataceae</taxon>
        <taxon>Acholeplasma</taxon>
    </lineage>
</organism>